<feature type="region of interest" description="Disordered" evidence="1">
    <location>
        <begin position="1"/>
        <end position="28"/>
    </location>
</feature>
<comment type="caution">
    <text evidence="2">The sequence shown here is derived from an EMBL/GenBank/DDBJ whole genome shotgun (WGS) entry which is preliminary data.</text>
</comment>
<feature type="region of interest" description="Disordered" evidence="1">
    <location>
        <begin position="46"/>
        <end position="98"/>
    </location>
</feature>
<evidence type="ECO:0000313" key="3">
    <source>
        <dbReference type="Proteomes" id="UP000521943"/>
    </source>
</evidence>
<feature type="compositionally biased region" description="Low complexity" evidence="1">
    <location>
        <begin position="1"/>
        <end position="20"/>
    </location>
</feature>
<organism evidence="2 3">
    <name type="scientific">Ephemerocybe angulata</name>
    <dbReference type="NCBI Taxonomy" id="980116"/>
    <lineage>
        <taxon>Eukaryota</taxon>
        <taxon>Fungi</taxon>
        <taxon>Dikarya</taxon>
        <taxon>Basidiomycota</taxon>
        <taxon>Agaricomycotina</taxon>
        <taxon>Agaricomycetes</taxon>
        <taxon>Agaricomycetidae</taxon>
        <taxon>Agaricales</taxon>
        <taxon>Agaricineae</taxon>
        <taxon>Psathyrellaceae</taxon>
        <taxon>Ephemerocybe</taxon>
    </lineage>
</organism>
<proteinExistence type="predicted"/>
<dbReference type="Proteomes" id="UP000521943">
    <property type="component" value="Unassembled WGS sequence"/>
</dbReference>
<evidence type="ECO:0000313" key="2">
    <source>
        <dbReference type="EMBL" id="KAF6741392.1"/>
    </source>
</evidence>
<dbReference type="OrthoDB" id="3270804at2759"/>
<gene>
    <name evidence="2" type="ORF">DFP72DRAFT_1084102</name>
</gene>
<dbReference type="EMBL" id="JACGCI010000252">
    <property type="protein sequence ID" value="KAF6741392.1"/>
    <property type="molecule type" value="Genomic_DNA"/>
</dbReference>
<keyword evidence="3" id="KW-1185">Reference proteome</keyword>
<reference evidence="2 3" key="1">
    <citation type="submission" date="2020-07" db="EMBL/GenBank/DDBJ databases">
        <title>Comparative genomics of pyrophilous fungi reveals a link between fire events and developmental genes.</title>
        <authorList>
            <consortium name="DOE Joint Genome Institute"/>
            <person name="Steindorff A.S."/>
            <person name="Carver A."/>
            <person name="Calhoun S."/>
            <person name="Stillman K."/>
            <person name="Liu H."/>
            <person name="Lipzen A."/>
            <person name="Pangilinan J."/>
            <person name="Labutti K."/>
            <person name="Bruns T.D."/>
            <person name="Grigoriev I.V."/>
        </authorList>
    </citation>
    <scope>NUCLEOTIDE SEQUENCE [LARGE SCALE GENOMIC DNA]</scope>
    <source>
        <strain evidence="2 3">CBS 144469</strain>
    </source>
</reference>
<protein>
    <submittedName>
        <fullName evidence="2">Uncharacterized protein</fullName>
    </submittedName>
</protein>
<evidence type="ECO:0000256" key="1">
    <source>
        <dbReference type="SAM" id="MobiDB-lite"/>
    </source>
</evidence>
<sequence>MPHSPSRARAPRSPSPAEASLYSDPTPDVSLRDVCAMLASMNMSMTVSPTPVRETREYEPTRGPCHSIQLPGPPTTPGNRRGPVPPVPSSPPSDKWVTPDSIRVNAPRFYVVIRGRCCGVFASWGYVSPLVYQLPKDERFFFMVTDYETALEEYTSAKNDGEVRLIGRTSRDIAKYGPPHLCIM</sequence>
<dbReference type="AlphaFoldDB" id="A0A8H6LUK3"/>
<name>A0A8H6LUK3_9AGAR</name>
<accession>A0A8H6LUK3</accession>